<feature type="chain" id="PRO_5005535328" evidence="2">
    <location>
        <begin position="17"/>
        <end position="95"/>
    </location>
</feature>
<proteinExistence type="predicted"/>
<dbReference type="Proteomes" id="UP000037069">
    <property type="component" value="Unassembled WGS sequence"/>
</dbReference>
<evidence type="ECO:0000256" key="2">
    <source>
        <dbReference type="SAM" id="SignalP"/>
    </source>
</evidence>
<organism evidence="3 4">
    <name type="scientific">Lucilia cuprina</name>
    <name type="common">Green bottle fly</name>
    <name type="synonym">Australian sheep blowfly</name>
    <dbReference type="NCBI Taxonomy" id="7375"/>
    <lineage>
        <taxon>Eukaryota</taxon>
        <taxon>Metazoa</taxon>
        <taxon>Ecdysozoa</taxon>
        <taxon>Arthropoda</taxon>
        <taxon>Hexapoda</taxon>
        <taxon>Insecta</taxon>
        <taxon>Pterygota</taxon>
        <taxon>Neoptera</taxon>
        <taxon>Endopterygota</taxon>
        <taxon>Diptera</taxon>
        <taxon>Brachycera</taxon>
        <taxon>Muscomorpha</taxon>
        <taxon>Oestroidea</taxon>
        <taxon>Calliphoridae</taxon>
        <taxon>Luciliinae</taxon>
        <taxon>Lucilia</taxon>
    </lineage>
</organism>
<protein>
    <submittedName>
        <fullName evidence="3">Uncharacterized protein</fullName>
    </submittedName>
</protein>
<dbReference type="EMBL" id="JRES01001173">
    <property type="protein sequence ID" value="KNC24789.1"/>
    <property type="molecule type" value="Genomic_DNA"/>
</dbReference>
<feature type="region of interest" description="Disordered" evidence="1">
    <location>
        <begin position="65"/>
        <end position="95"/>
    </location>
</feature>
<feature type="signal peptide" evidence="2">
    <location>
        <begin position="1"/>
        <end position="16"/>
    </location>
</feature>
<feature type="compositionally biased region" description="Gly residues" evidence="1">
    <location>
        <begin position="37"/>
        <end position="46"/>
    </location>
</feature>
<feature type="compositionally biased region" description="Polar residues" evidence="1">
    <location>
        <begin position="68"/>
        <end position="95"/>
    </location>
</feature>
<evidence type="ECO:0000256" key="1">
    <source>
        <dbReference type="SAM" id="MobiDB-lite"/>
    </source>
</evidence>
<keyword evidence="4" id="KW-1185">Reference proteome</keyword>
<name>A0A0L0BZZ1_LUCCU</name>
<accession>A0A0L0BZZ1</accession>
<evidence type="ECO:0000313" key="3">
    <source>
        <dbReference type="EMBL" id="KNC24789.1"/>
    </source>
</evidence>
<dbReference type="AlphaFoldDB" id="A0A0L0BZZ1"/>
<gene>
    <name evidence="3" type="ORF">FF38_05276</name>
</gene>
<keyword evidence="2" id="KW-0732">Signal</keyword>
<reference evidence="3 4" key="1">
    <citation type="journal article" date="2015" name="Nat. Commun.">
        <title>Lucilia cuprina genome unlocks parasitic fly biology to underpin future interventions.</title>
        <authorList>
            <person name="Anstead C.A."/>
            <person name="Korhonen P.K."/>
            <person name="Young N.D."/>
            <person name="Hall R.S."/>
            <person name="Jex A.R."/>
            <person name="Murali S.C."/>
            <person name="Hughes D.S."/>
            <person name="Lee S.F."/>
            <person name="Perry T."/>
            <person name="Stroehlein A.J."/>
            <person name="Ansell B.R."/>
            <person name="Breugelmans B."/>
            <person name="Hofmann A."/>
            <person name="Qu J."/>
            <person name="Dugan S."/>
            <person name="Lee S.L."/>
            <person name="Chao H."/>
            <person name="Dinh H."/>
            <person name="Han Y."/>
            <person name="Doddapaneni H.V."/>
            <person name="Worley K.C."/>
            <person name="Muzny D.M."/>
            <person name="Ioannidis P."/>
            <person name="Waterhouse R.M."/>
            <person name="Zdobnov E.M."/>
            <person name="James P.J."/>
            <person name="Bagnall N.H."/>
            <person name="Kotze A.C."/>
            <person name="Gibbs R.A."/>
            <person name="Richards S."/>
            <person name="Batterham P."/>
            <person name="Gasser R.B."/>
        </authorList>
    </citation>
    <scope>NUCLEOTIDE SEQUENCE [LARGE SCALE GENOMIC DNA]</scope>
    <source>
        <strain evidence="3 4">LS</strain>
        <tissue evidence="3">Full body</tissue>
    </source>
</reference>
<feature type="region of interest" description="Disordered" evidence="1">
    <location>
        <begin position="26"/>
        <end position="46"/>
    </location>
</feature>
<sequence length="95" mass="9341">MKIIIILAFWLSVAAAQFGGFGFGPGLGPRPNFGPRPGIGVGPGFGGFGPRPGIGVIPGIPNLGPGALNNNQGSNPNSGAAITFPDTNSNTGARG</sequence>
<evidence type="ECO:0000313" key="4">
    <source>
        <dbReference type="Proteomes" id="UP000037069"/>
    </source>
</evidence>
<comment type="caution">
    <text evidence="3">The sequence shown here is derived from an EMBL/GenBank/DDBJ whole genome shotgun (WGS) entry which is preliminary data.</text>
</comment>